<dbReference type="PROSITE" id="PS51257">
    <property type="entry name" value="PROKAR_LIPOPROTEIN"/>
    <property type="match status" value="1"/>
</dbReference>
<sequence length="152" mass="17483">MKRIHSIYGLIFVCLLFLIGCTSQKGSEKLHLLATGESKTWVVNLYLVQNSNNETRDISVTVSQKNEETINHLHWKLDSKEKLQTSISGDLNNFSNHQVYESGTFTSTNVDMRSKSYIKEALNGLHIKLNWEEAMESKHDVVSLSYEKEYVR</sequence>
<accession>N4WUN3</accession>
<reference evidence="1 2" key="1">
    <citation type="submission" date="2013-03" db="EMBL/GenBank/DDBJ databases">
        <title>Draft genome sequence of Gracibacillus halophilus YIM-C55.5, a moderately halophilic and thermophilic organism from the Xiaochaidamu salt lake.</title>
        <authorList>
            <person name="Sugumar T."/>
            <person name="Polireddy D.R."/>
            <person name="Antony A."/>
            <person name="Madhava Y.R."/>
            <person name="Sivakumar N."/>
        </authorList>
    </citation>
    <scope>NUCLEOTIDE SEQUENCE [LARGE SCALE GENOMIC DNA]</scope>
    <source>
        <strain evidence="1 2">YIM-C55.5</strain>
    </source>
</reference>
<gene>
    <name evidence="1" type="ORF">J416_09014</name>
</gene>
<evidence type="ECO:0000313" key="2">
    <source>
        <dbReference type="Proteomes" id="UP000012283"/>
    </source>
</evidence>
<name>N4WUN3_9BACI</name>
<dbReference type="Proteomes" id="UP000012283">
    <property type="component" value="Unassembled WGS sequence"/>
</dbReference>
<dbReference type="EMBL" id="APML01000030">
    <property type="protein sequence ID" value="ENH96826.1"/>
    <property type="molecule type" value="Genomic_DNA"/>
</dbReference>
<evidence type="ECO:0000313" key="1">
    <source>
        <dbReference type="EMBL" id="ENH96826.1"/>
    </source>
</evidence>
<dbReference type="OrthoDB" id="9814427at2"/>
<comment type="caution">
    <text evidence="1">The sequence shown here is derived from an EMBL/GenBank/DDBJ whole genome shotgun (WGS) entry which is preliminary data.</text>
</comment>
<keyword evidence="2" id="KW-1185">Reference proteome</keyword>
<evidence type="ECO:0008006" key="3">
    <source>
        <dbReference type="Google" id="ProtNLM"/>
    </source>
</evidence>
<organism evidence="1 2">
    <name type="scientific">Gracilibacillus halophilus YIM-C55.5</name>
    <dbReference type="NCBI Taxonomy" id="1308866"/>
    <lineage>
        <taxon>Bacteria</taxon>
        <taxon>Bacillati</taxon>
        <taxon>Bacillota</taxon>
        <taxon>Bacilli</taxon>
        <taxon>Bacillales</taxon>
        <taxon>Bacillaceae</taxon>
        <taxon>Gracilibacillus</taxon>
    </lineage>
</organism>
<dbReference type="AlphaFoldDB" id="N4WUN3"/>
<proteinExistence type="predicted"/>
<dbReference type="RefSeq" id="WP_003468635.1">
    <property type="nucleotide sequence ID" value="NZ_APML01000030.1"/>
</dbReference>
<protein>
    <recommendedName>
        <fullName evidence="3">Lipoprotein</fullName>
    </recommendedName>
</protein>